<dbReference type="EMBL" id="VDUX01000004">
    <property type="protein sequence ID" value="TXL60927.1"/>
    <property type="molecule type" value="Genomic_DNA"/>
</dbReference>
<accession>A0A5C8NIS4</accession>
<evidence type="ECO:0000313" key="6">
    <source>
        <dbReference type="EMBL" id="TXL60927.1"/>
    </source>
</evidence>
<dbReference type="RefSeq" id="WP_147686650.1">
    <property type="nucleotide sequence ID" value="NZ_VDUX01000004.1"/>
</dbReference>
<dbReference type="PIRSF" id="PIRSF036625">
    <property type="entry name" value="GAF_ANTAR"/>
    <property type="match status" value="1"/>
</dbReference>
<keyword evidence="1" id="KW-0808">Transferase</keyword>
<protein>
    <submittedName>
        <fullName evidence="6">GAF and ANTAR domain-containing protein</fullName>
    </submittedName>
</protein>
<dbReference type="OrthoDB" id="7466251at2"/>
<dbReference type="InterPro" id="IPR012074">
    <property type="entry name" value="GAF_ANTAR"/>
</dbReference>
<evidence type="ECO:0000313" key="7">
    <source>
        <dbReference type="Proteomes" id="UP000321571"/>
    </source>
</evidence>
<dbReference type="GO" id="GO:0016301">
    <property type="term" value="F:kinase activity"/>
    <property type="evidence" value="ECO:0007669"/>
    <property type="project" value="UniProtKB-KW"/>
</dbReference>
<dbReference type="SMART" id="SM01012">
    <property type="entry name" value="ANTAR"/>
    <property type="match status" value="1"/>
</dbReference>
<dbReference type="Proteomes" id="UP000321571">
    <property type="component" value="Unassembled WGS sequence"/>
</dbReference>
<dbReference type="SUPFAM" id="SSF55781">
    <property type="entry name" value="GAF domain-like"/>
    <property type="match status" value="1"/>
</dbReference>
<dbReference type="InterPro" id="IPR036388">
    <property type="entry name" value="WH-like_DNA-bd_sf"/>
</dbReference>
<dbReference type="AlphaFoldDB" id="A0A5C8NIS4"/>
<evidence type="ECO:0000256" key="3">
    <source>
        <dbReference type="ARBA" id="ARBA00023015"/>
    </source>
</evidence>
<proteinExistence type="predicted"/>
<evidence type="ECO:0000259" key="5">
    <source>
        <dbReference type="PROSITE" id="PS50921"/>
    </source>
</evidence>
<evidence type="ECO:0000256" key="1">
    <source>
        <dbReference type="ARBA" id="ARBA00022679"/>
    </source>
</evidence>
<sequence length="236" mass="26255">MNRGQALVTDFFSEMVLELHDHADPERTVEGIVSWAQRAAECTDAGIMLVHARNRIETAVATSPRVTEAHDLQIKHGEGPCLEALEDGEAYMSGDVEHDTRFPKWGPSVAKLGYHSVLSLPLATRARKYGSLNLYAETHDAFDEDDFAVTQIFSRHAAVALAAAHEQHGLQVAIDARKLIGQAQGILMERFDIDADRAFDFLRRQSQDHNIKLRDVAAWIVKHRTDRAAGPPVRNS</sequence>
<dbReference type="InterPro" id="IPR029016">
    <property type="entry name" value="GAF-like_dom_sf"/>
</dbReference>
<dbReference type="PROSITE" id="PS50921">
    <property type="entry name" value="ANTAR"/>
    <property type="match status" value="1"/>
</dbReference>
<keyword evidence="7" id="KW-1185">Reference proteome</keyword>
<dbReference type="InterPro" id="IPR011006">
    <property type="entry name" value="CheY-like_superfamily"/>
</dbReference>
<reference evidence="6 7" key="1">
    <citation type="submission" date="2019-06" db="EMBL/GenBank/DDBJ databases">
        <title>Aeromicrobium sp. nov., isolated from a maize field.</title>
        <authorList>
            <person name="Lin S.-Y."/>
            <person name="Tsai C.-F."/>
            <person name="Young C.-C."/>
        </authorList>
    </citation>
    <scope>NUCLEOTIDE SEQUENCE [LARGE SCALE GENOMIC DNA]</scope>
    <source>
        <strain evidence="6 7">CC-CFT486</strain>
    </source>
</reference>
<keyword evidence="2" id="KW-0418">Kinase</keyword>
<evidence type="ECO:0000256" key="2">
    <source>
        <dbReference type="ARBA" id="ARBA00022777"/>
    </source>
</evidence>
<organism evidence="6 7">
    <name type="scientific">Aeromicrobium terrae</name>
    <dbReference type="NCBI Taxonomy" id="2498846"/>
    <lineage>
        <taxon>Bacteria</taxon>
        <taxon>Bacillati</taxon>
        <taxon>Actinomycetota</taxon>
        <taxon>Actinomycetes</taxon>
        <taxon>Propionibacteriales</taxon>
        <taxon>Nocardioidaceae</taxon>
        <taxon>Aeromicrobium</taxon>
    </lineage>
</organism>
<name>A0A5C8NIS4_9ACTN</name>
<feature type="domain" description="ANTAR" evidence="5">
    <location>
        <begin position="160"/>
        <end position="221"/>
    </location>
</feature>
<evidence type="ECO:0000256" key="4">
    <source>
        <dbReference type="ARBA" id="ARBA00023163"/>
    </source>
</evidence>
<dbReference type="Pfam" id="PF13185">
    <property type="entry name" value="GAF_2"/>
    <property type="match status" value="1"/>
</dbReference>
<keyword evidence="4" id="KW-0804">Transcription</keyword>
<gene>
    <name evidence="6" type="ORF">FHP06_10950</name>
</gene>
<dbReference type="Gene3D" id="3.30.450.40">
    <property type="match status" value="1"/>
</dbReference>
<dbReference type="InterPro" id="IPR005561">
    <property type="entry name" value="ANTAR"/>
</dbReference>
<dbReference type="Pfam" id="PF03861">
    <property type="entry name" value="ANTAR"/>
    <property type="match status" value="1"/>
</dbReference>
<keyword evidence="3" id="KW-0805">Transcription regulation</keyword>
<dbReference type="GO" id="GO:0003723">
    <property type="term" value="F:RNA binding"/>
    <property type="evidence" value="ECO:0007669"/>
    <property type="project" value="InterPro"/>
</dbReference>
<dbReference type="InterPro" id="IPR003018">
    <property type="entry name" value="GAF"/>
</dbReference>
<dbReference type="SMART" id="SM00065">
    <property type="entry name" value="GAF"/>
    <property type="match status" value="1"/>
</dbReference>
<dbReference type="SUPFAM" id="SSF52172">
    <property type="entry name" value="CheY-like"/>
    <property type="match status" value="1"/>
</dbReference>
<comment type="caution">
    <text evidence="6">The sequence shown here is derived from an EMBL/GenBank/DDBJ whole genome shotgun (WGS) entry which is preliminary data.</text>
</comment>
<dbReference type="Gene3D" id="1.10.10.10">
    <property type="entry name" value="Winged helix-like DNA-binding domain superfamily/Winged helix DNA-binding domain"/>
    <property type="match status" value="1"/>
</dbReference>